<evidence type="ECO:0000313" key="4">
    <source>
        <dbReference type="Proteomes" id="UP000290545"/>
    </source>
</evidence>
<evidence type="ECO:0000256" key="2">
    <source>
        <dbReference type="NCBIfam" id="TIGR03664"/>
    </source>
</evidence>
<gene>
    <name evidence="1 3" type="primary">mqnB</name>
    <name evidence="3" type="ORF">ESB13_20855</name>
</gene>
<keyword evidence="3" id="KW-0326">Glycosidase</keyword>
<dbReference type="RefSeq" id="WP_129005639.1">
    <property type="nucleotide sequence ID" value="NZ_SDHZ01000004.1"/>
</dbReference>
<evidence type="ECO:0000256" key="1">
    <source>
        <dbReference type="HAMAP-Rule" id="MF_00991"/>
    </source>
</evidence>
<organism evidence="3 4">
    <name type="scientific">Filimonas effusa</name>
    <dbReference type="NCBI Taxonomy" id="2508721"/>
    <lineage>
        <taxon>Bacteria</taxon>
        <taxon>Pseudomonadati</taxon>
        <taxon>Bacteroidota</taxon>
        <taxon>Chitinophagia</taxon>
        <taxon>Chitinophagales</taxon>
        <taxon>Chitinophagaceae</taxon>
        <taxon>Filimonas</taxon>
    </lineage>
</organism>
<dbReference type="GO" id="GO:0008782">
    <property type="term" value="F:adenosylhomocysteine nucleosidase activity"/>
    <property type="evidence" value="ECO:0007669"/>
    <property type="project" value="TreeGrafter"/>
</dbReference>
<reference evidence="3 4" key="1">
    <citation type="submission" date="2019-01" db="EMBL/GenBank/DDBJ databases">
        <title>Filimonas sp. strain TTM-71.</title>
        <authorList>
            <person name="Chen W.-M."/>
        </authorList>
    </citation>
    <scope>NUCLEOTIDE SEQUENCE [LARGE SCALE GENOMIC DNA]</scope>
    <source>
        <strain evidence="3 4">TTM-71</strain>
    </source>
</reference>
<dbReference type="GO" id="GO:0019284">
    <property type="term" value="P:L-methionine salvage from S-adenosylmethionine"/>
    <property type="evidence" value="ECO:0007669"/>
    <property type="project" value="TreeGrafter"/>
</dbReference>
<keyword evidence="4" id="KW-1185">Reference proteome</keyword>
<dbReference type="OrthoDB" id="9788270at2"/>
<keyword evidence="1" id="KW-0474">Menaquinone biosynthesis</keyword>
<comment type="caution">
    <text evidence="3">The sequence shown here is derived from an EMBL/GenBank/DDBJ whole genome shotgun (WGS) entry which is preliminary data.</text>
</comment>
<dbReference type="NCBIfam" id="TIGR03664">
    <property type="entry name" value="fut_nucase"/>
    <property type="match status" value="1"/>
</dbReference>
<dbReference type="InterPro" id="IPR019963">
    <property type="entry name" value="FL_hydrolase_MqnB"/>
</dbReference>
<dbReference type="GO" id="GO:0009116">
    <property type="term" value="P:nucleoside metabolic process"/>
    <property type="evidence" value="ECO:0007669"/>
    <property type="project" value="InterPro"/>
</dbReference>
<protein>
    <recommendedName>
        <fullName evidence="1 2">Futalosine hydrolase</fullName>
        <shortName evidence="1">FL hydrolase</shortName>
        <ecNumber evidence="1 2">3.2.2.26</ecNumber>
    </recommendedName>
    <alternativeName>
        <fullName evidence="1">Futalosine nucleosidase</fullName>
    </alternativeName>
    <alternativeName>
        <fullName evidence="1">Menaquinone biosynthetic enzyme MqnB</fullName>
    </alternativeName>
</protein>
<dbReference type="Gene3D" id="3.40.50.1580">
    <property type="entry name" value="Nucleoside phosphorylase domain"/>
    <property type="match status" value="1"/>
</dbReference>
<dbReference type="SUPFAM" id="SSF53167">
    <property type="entry name" value="Purine and uridine phosphorylases"/>
    <property type="match status" value="1"/>
</dbReference>
<dbReference type="EMBL" id="SDHZ01000004">
    <property type="protein sequence ID" value="RXK81388.1"/>
    <property type="molecule type" value="Genomic_DNA"/>
</dbReference>
<dbReference type="Proteomes" id="UP000290545">
    <property type="component" value="Unassembled WGS sequence"/>
</dbReference>
<dbReference type="PANTHER" id="PTHR46832">
    <property type="entry name" value="5'-METHYLTHIOADENOSINE/S-ADENOSYLHOMOCYSTEINE NUCLEOSIDASE"/>
    <property type="match status" value="1"/>
</dbReference>
<dbReference type="InterPro" id="IPR035994">
    <property type="entry name" value="Nucleoside_phosphorylase_sf"/>
</dbReference>
<dbReference type="GO" id="GO:0009234">
    <property type="term" value="P:menaquinone biosynthetic process"/>
    <property type="evidence" value="ECO:0007669"/>
    <property type="project" value="UniProtKB-UniRule"/>
</dbReference>
<dbReference type="UniPathway" id="UPA00079"/>
<name>A0A4V1M9J7_9BACT</name>
<dbReference type="GO" id="GO:0005829">
    <property type="term" value="C:cytosol"/>
    <property type="evidence" value="ECO:0007669"/>
    <property type="project" value="TreeGrafter"/>
</dbReference>
<dbReference type="EC" id="3.2.2.26" evidence="1 2"/>
<proteinExistence type="inferred from homology"/>
<dbReference type="GO" id="GO:0008930">
    <property type="term" value="F:methylthioadenosine nucleosidase activity"/>
    <property type="evidence" value="ECO:0007669"/>
    <property type="project" value="TreeGrafter"/>
</dbReference>
<dbReference type="PANTHER" id="PTHR46832:SF2">
    <property type="entry name" value="FUTALOSINE HYDROLASE"/>
    <property type="match status" value="1"/>
</dbReference>
<sequence>MHVVVTAATAAEWAPALQALQQSGLPAAASETEGISLAGLPAETFMLRAPGPFGLRTPLRISFHQSGVGMLATAFSLSKLIWGQRPDLIIQAGIAGTFDTQCPLSKVFVVDNEYLGDTGVLENNVWRDLFDLKLEGADNAPFQNKALPNPWLPAYNLLQLPIVDGVTVNAISTDPGQIARLTEKYKPVLESMEGAVLHYICRETHTPFLQLRAVSNYVGVRDKKQWSIGPAIAILNETLLELIKRMDEEREDS</sequence>
<evidence type="ECO:0000313" key="3">
    <source>
        <dbReference type="EMBL" id="RXK81388.1"/>
    </source>
</evidence>
<comment type="catalytic activity">
    <reaction evidence="1">
        <text>futalosine + H2O = dehypoxanthine futalosine + hypoxanthine</text>
        <dbReference type="Rhea" id="RHEA:25904"/>
        <dbReference type="ChEBI" id="CHEBI:15377"/>
        <dbReference type="ChEBI" id="CHEBI:17368"/>
        <dbReference type="ChEBI" id="CHEBI:58863"/>
        <dbReference type="ChEBI" id="CHEBI:58864"/>
        <dbReference type="EC" id="3.2.2.26"/>
    </reaction>
</comment>
<comment type="pathway">
    <text evidence="1">Quinol/quinone metabolism; menaquinone biosynthesis.</text>
</comment>
<dbReference type="HAMAP" id="MF_00991">
    <property type="entry name" value="MqnB"/>
    <property type="match status" value="1"/>
</dbReference>
<dbReference type="AlphaFoldDB" id="A0A4V1M9J7"/>
<comment type="function">
    <text evidence="1">Catalyzes the hydrolysis of futalosine (FL) to dehypoxanthine futalosine (DHFL) and hypoxanthine, a step in the biosynthesis of menaquinone (MK, vitamin K2).</text>
</comment>
<comment type="similarity">
    <text evidence="1">Belongs to the PNP/UDP phosphorylase family. Futalosine hydrolase subfamily.</text>
</comment>
<keyword evidence="1 3" id="KW-0378">Hydrolase</keyword>
<accession>A0A4V1M9J7</accession>